<dbReference type="Pfam" id="PF13432">
    <property type="entry name" value="TPR_16"/>
    <property type="match status" value="1"/>
</dbReference>
<accession>A0ABD4TN57</accession>
<evidence type="ECO:0000256" key="1">
    <source>
        <dbReference type="ARBA" id="ARBA00022737"/>
    </source>
</evidence>
<dbReference type="PANTHER" id="PTHR44943:SF4">
    <property type="entry name" value="TPR REPEAT-CONTAINING PROTEIN MJ0798"/>
    <property type="match status" value="1"/>
</dbReference>
<keyword evidence="1" id="KW-0677">Repeat</keyword>
<dbReference type="SUPFAM" id="SSF48452">
    <property type="entry name" value="TPR-like"/>
    <property type="match status" value="1"/>
</dbReference>
<proteinExistence type="predicted"/>
<dbReference type="RefSeq" id="WP_255333158.1">
    <property type="nucleotide sequence ID" value="NZ_VOTZ01000021.1"/>
</dbReference>
<sequence>MSGTELTECLQQDYLHPLKNGICGGVHINPKVLQRKIERAEIALNAGKYVEALLIYDEILKKRPDHAGFWMKRAAALVCLERDQEALESFDRSIAIHPLDAAAWISRGVLLHEMGRDEEAEASLAKAEEIDSDHPALRNATERLKKPVISSLSPPQTDQDSRNSRREYLLRCDSLKQARRFEEALRAAEEGRKRWPGDLNFQNPKLFHT</sequence>
<dbReference type="Gene3D" id="1.25.40.10">
    <property type="entry name" value="Tetratricopeptide repeat domain"/>
    <property type="match status" value="1"/>
</dbReference>
<organism evidence="4 5">
    <name type="scientific">Methanocalculus taiwanensis</name>
    <dbReference type="NCBI Taxonomy" id="106207"/>
    <lineage>
        <taxon>Archaea</taxon>
        <taxon>Methanobacteriati</taxon>
        <taxon>Methanobacteriota</taxon>
        <taxon>Stenosarchaea group</taxon>
        <taxon>Methanomicrobia</taxon>
        <taxon>Methanomicrobiales</taxon>
        <taxon>Methanocalculaceae</taxon>
        <taxon>Methanocalculus</taxon>
    </lineage>
</organism>
<comment type="caution">
    <text evidence="4">The sequence shown here is derived from an EMBL/GenBank/DDBJ whole genome shotgun (WGS) entry which is preliminary data.</text>
</comment>
<dbReference type="PANTHER" id="PTHR44943">
    <property type="entry name" value="CELLULOSE SYNTHASE OPERON PROTEIN C"/>
    <property type="match status" value="1"/>
</dbReference>
<gene>
    <name evidence="4" type="ORF">FTO68_09405</name>
</gene>
<dbReference type="SMART" id="SM00028">
    <property type="entry name" value="TPR"/>
    <property type="match status" value="3"/>
</dbReference>
<dbReference type="AlphaFoldDB" id="A0ABD4TN57"/>
<keyword evidence="5" id="KW-1185">Reference proteome</keyword>
<name>A0ABD4TN57_9EURY</name>
<keyword evidence="2" id="KW-0802">TPR repeat</keyword>
<dbReference type="EMBL" id="VOTZ01000021">
    <property type="protein sequence ID" value="MCQ1539193.1"/>
    <property type="molecule type" value="Genomic_DNA"/>
</dbReference>
<dbReference type="InterPro" id="IPR011990">
    <property type="entry name" value="TPR-like_helical_dom_sf"/>
</dbReference>
<protein>
    <submittedName>
        <fullName evidence="4">Tetratricopeptide repeat protein</fullName>
    </submittedName>
</protein>
<evidence type="ECO:0000256" key="2">
    <source>
        <dbReference type="ARBA" id="ARBA00022803"/>
    </source>
</evidence>
<evidence type="ECO:0000313" key="4">
    <source>
        <dbReference type="EMBL" id="MCQ1539193.1"/>
    </source>
</evidence>
<evidence type="ECO:0000256" key="3">
    <source>
        <dbReference type="SAM" id="MobiDB-lite"/>
    </source>
</evidence>
<reference evidence="4 5" key="1">
    <citation type="submission" date="2019-08" db="EMBL/GenBank/DDBJ databases">
        <authorList>
            <person name="Chen S.-C."/>
            <person name="Lai M.-C."/>
            <person name="You Y.-T."/>
        </authorList>
    </citation>
    <scope>NUCLEOTIDE SEQUENCE [LARGE SCALE GENOMIC DNA]</scope>
    <source>
        <strain evidence="4 5">P2F9704a</strain>
    </source>
</reference>
<feature type="region of interest" description="Disordered" evidence="3">
    <location>
        <begin position="143"/>
        <end position="165"/>
    </location>
</feature>
<dbReference type="Proteomes" id="UP001524383">
    <property type="component" value="Unassembled WGS sequence"/>
</dbReference>
<dbReference type="InterPro" id="IPR019734">
    <property type="entry name" value="TPR_rpt"/>
</dbReference>
<dbReference type="InterPro" id="IPR051685">
    <property type="entry name" value="Ycf3/AcsC/BcsC/TPR_MFPF"/>
</dbReference>
<evidence type="ECO:0000313" key="5">
    <source>
        <dbReference type="Proteomes" id="UP001524383"/>
    </source>
</evidence>